<dbReference type="PANTHER" id="PTHR17204">
    <property type="entry name" value="PRE-MRNA PROCESSING PROTEIN PRP39-RELATED"/>
    <property type="match status" value="1"/>
</dbReference>
<evidence type="ECO:0000256" key="2">
    <source>
        <dbReference type="ARBA" id="ARBA00022664"/>
    </source>
</evidence>
<dbReference type="GO" id="GO:0005634">
    <property type="term" value="C:nucleus"/>
    <property type="evidence" value="ECO:0007669"/>
    <property type="project" value="UniProtKB-SubCell"/>
</dbReference>
<dbReference type="GO" id="GO:0006397">
    <property type="term" value="P:mRNA processing"/>
    <property type="evidence" value="ECO:0007669"/>
    <property type="project" value="UniProtKB-KW"/>
</dbReference>
<evidence type="ECO:0000256" key="6">
    <source>
        <dbReference type="SAM" id="MobiDB-lite"/>
    </source>
</evidence>
<name>A0AAV7XL35_9NEOP</name>
<dbReference type="Proteomes" id="UP001075354">
    <property type="component" value="Chromosome 9"/>
</dbReference>
<reference evidence="7" key="1">
    <citation type="submission" date="2022-12" db="EMBL/GenBank/DDBJ databases">
        <title>Chromosome-level genome assembly of the bean flower thrips Megalurothrips usitatus.</title>
        <authorList>
            <person name="Ma L."/>
            <person name="Liu Q."/>
            <person name="Li H."/>
            <person name="Cai W."/>
        </authorList>
    </citation>
    <scope>NUCLEOTIDE SEQUENCE</scope>
    <source>
        <strain evidence="7">Cailab_2022a</strain>
    </source>
</reference>
<comment type="subcellular location">
    <subcellularLocation>
        <location evidence="1">Nucleus</location>
    </subcellularLocation>
</comment>
<gene>
    <name evidence="7" type="ORF">ONE63_010930</name>
</gene>
<dbReference type="Gene3D" id="1.25.40.10">
    <property type="entry name" value="Tetratricopeptide repeat domain"/>
    <property type="match status" value="2"/>
</dbReference>
<dbReference type="Pfam" id="PF23240">
    <property type="entry name" value="HAT_PRP39_N"/>
    <property type="match status" value="1"/>
</dbReference>
<feature type="region of interest" description="Disordered" evidence="6">
    <location>
        <begin position="1"/>
        <end position="51"/>
    </location>
</feature>
<keyword evidence="8" id="KW-1185">Reference proteome</keyword>
<accession>A0AAV7XL35</accession>
<dbReference type="SMART" id="SM00386">
    <property type="entry name" value="HAT"/>
    <property type="match status" value="8"/>
</dbReference>
<dbReference type="EMBL" id="JAPTSV010000009">
    <property type="protein sequence ID" value="KAJ1524432.1"/>
    <property type="molecule type" value="Genomic_DNA"/>
</dbReference>
<feature type="compositionally biased region" description="Basic and acidic residues" evidence="6">
    <location>
        <begin position="1"/>
        <end position="10"/>
    </location>
</feature>
<evidence type="ECO:0008006" key="9">
    <source>
        <dbReference type="Google" id="ProtNLM"/>
    </source>
</evidence>
<evidence type="ECO:0000313" key="7">
    <source>
        <dbReference type="EMBL" id="KAJ1524432.1"/>
    </source>
</evidence>
<feature type="compositionally biased region" description="Basic and acidic residues" evidence="6">
    <location>
        <begin position="566"/>
        <end position="580"/>
    </location>
</feature>
<dbReference type="AlphaFoldDB" id="A0AAV7XL35"/>
<feature type="region of interest" description="Disordered" evidence="6">
    <location>
        <begin position="554"/>
        <end position="624"/>
    </location>
</feature>
<protein>
    <recommendedName>
        <fullName evidence="9">Squamous cell carcinoma antigen recognized by T-cells 3</fullName>
    </recommendedName>
</protein>
<comment type="caution">
    <text evidence="7">The sequence shown here is derived from an EMBL/GenBank/DDBJ whole genome shotgun (WGS) entry which is preliminary data.</text>
</comment>
<keyword evidence="4" id="KW-0508">mRNA splicing</keyword>
<dbReference type="SUPFAM" id="SSF48452">
    <property type="entry name" value="TPR-like"/>
    <property type="match status" value="1"/>
</dbReference>
<evidence type="ECO:0000256" key="1">
    <source>
        <dbReference type="ARBA" id="ARBA00004123"/>
    </source>
</evidence>
<evidence type="ECO:0000256" key="5">
    <source>
        <dbReference type="ARBA" id="ARBA00023242"/>
    </source>
</evidence>
<keyword evidence="5" id="KW-0539">Nucleus</keyword>
<keyword evidence="3" id="KW-0677">Repeat</keyword>
<evidence type="ECO:0000313" key="8">
    <source>
        <dbReference type="Proteomes" id="UP001075354"/>
    </source>
</evidence>
<dbReference type="GO" id="GO:0008380">
    <property type="term" value="P:RNA splicing"/>
    <property type="evidence" value="ECO:0007669"/>
    <property type="project" value="UniProtKB-KW"/>
</dbReference>
<dbReference type="PANTHER" id="PTHR17204:SF25">
    <property type="entry name" value="RRM DOMAIN-CONTAINING PROTEIN"/>
    <property type="match status" value="1"/>
</dbReference>
<feature type="compositionally biased region" description="Acidic residues" evidence="6">
    <location>
        <begin position="25"/>
        <end position="39"/>
    </location>
</feature>
<dbReference type="InterPro" id="IPR003107">
    <property type="entry name" value="HAT"/>
</dbReference>
<feature type="compositionally biased region" description="Basic and acidic residues" evidence="6">
    <location>
        <begin position="604"/>
        <end position="618"/>
    </location>
</feature>
<keyword evidence="2" id="KW-0507">mRNA processing</keyword>
<proteinExistence type="predicted"/>
<evidence type="ECO:0000256" key="3">
    <source>
        <dbReference type="ARBA" id="ARBA00022737"/>
    </source>
</evidence>
<sequence>MDVEEDKQVEAEEGAVPPVSSGDSASDDSDDDSSDSDVDMPEKGAEVDVIPSPFDYTGHVNRIQRLRLKGDKSLLREARENMSVNFPLSPDLWLNWLEDERQSEKASSPEGRVSIVNLFERAVQDYLSVDVWLEYVHFTIGYMSEPDGSIEKVRTVFEQALMAAGLHVPKGALLWESYREFEVIVLSGLKESCEGENANLAEQLKRIANLFKRQLSVPLLNMNKTYIAFEEWLEENRAIWLTASGKPESALVEKNNVDLVYKKATDRLHQIQPYEDVLLSCEESAKVTHYKEYLKFEQSLGEPVRLLCLFERALTDCPLDAPLWLGYIEFTDGMGDGEKTIQLCQRSVRNCPWYSLLWQQYIRSLEKCSKPHEVIKGVLDEALKSGMQTAEDYRALWLEYCSYLRRRIDWGSKEEAPLLTELRETIKTASEHLDQYFGSDGDPSCQLLRFMATVDAVHSRKMEDARKAWNDIMYKGHKNSAASWLQYIHLEMAYGDSKHLRKLFPRALQSTRDWPESIVEEWIHFERTEGSLDSYEEALFKCRSRIKQVTAEREKAAADETANEAPDSKKTQSKKVERRQVKGKPALTDSSSVDRRSSSLKRPSPKETDLQEKPKHVSENVTAPKKIKLGQFSNIC</sequence>
<organism evidence="7 8">
    <name type="scientific">Megalurothrips usitatus</name>
    <name type="common">bean blossom thrips</name>
    <dbReference type="NCBI Taxonomy" id="439358"/>
    <lineage>
        <taxon>Eukaryota</taxon>
        <taxon>Metazoa</taxon>
        <taxon>Ecdysozoa</taxon>
        <taxon>Arthropoda</taxon>
        <taxon>Hexapoda</taxon>
        <taxon>Insecta</taxon>
        <taxon>Pterygota</taxon>
        <taxon>Neoptera</taxon>
        <taxon>Paraneoptera</taxon>
        <taxon>Thysanoptera</taxon>
        <taxon>Terebrantia</taxon>
        <taxon>Thripoidea</taxon>
        <taxon>Thripidae</taxon>
        <taxon>Megalurothrips</taxon>
    </lineage>
</organism>
<dbReference type="InterPro" id="IPR011990">
    <property type="entry name" value="TPR-like_helical_dom_sf"/>
</dbReference>
<evidence type="ECO:0000256" key="4">
    <source>
        <dbReference type="ARBA" id="ARBA00023187"/>
    </source>
</evidence>